<proteinExistence type="predicted"/>
<name>A0ABS2SEB5_9PSEU</name>
<evidence type="ECO:0000259" key="1">
    <source>
        <dbReference type="Pfam" id="PF01471"/>
    </source>
</evidence>
<gene>
    <name evidence="2" type="ORF">JOE68_005140</name>
</gene>
<feature type="domain" description="Peptidoglycan binding-like" evidence="1">
    <location>
        <begin position="110"/>
        <end position="159"/>
    </location>
</feature>
<evidence type="ECO:0000313" key="2">
    <source>
        <dbReference type="EMBL" id="MBM7814275.1"/>
    </source>
</evidence>
<protein>
    <submittedName>
        <fullName evidence="2">Multidrug efflux pump subunit AcrA (Membrane-fusion protein)</fullName>
    </submittedName>
</protein>
<comment type="caution">
    <text evidence="2">The sequence shown here is derived from an EMBL/GenBank/DDBJ whole genome shotgun (WGS) entry which is preliminary data.</text>
</comment>
<dbReference type="Pfam" id="PF01471">
    <property type="entry name" value="PG_binding_1"/>
    <property type="match status" value="1"/>
</dbReference>
<dbReference type="SUPFAM" id="SSF47090">
    <property type="entry name" value="PGBD-like"/>
    <property type="match status" value="1"/>
</dbReference>
<dbReference type="RefSeq" id="WP_204844838.1">
    <property type="nucleotide sequence ID" value="NZ_JAFBCL010000001.1"/>
</dbReference>
<keyword evidence="3" id="KW-1185">Reference proteome</keyword>
<dbReference type="Gene3D" id="2.40.420.20">
    <property type="match status" value="1"/>
</dbReference>
<dbReference type="InterPro" id="IPR036365">
    <property type="entry name" value="PGBD-like_sf"/>
</dbReference>
<dbReference type="Gene3D" id="1.10.101.10">
    <property type="entry name" value="PGBD-like superfamily/PGBD"/>
    <property type="match status" value="1"/>
</dbReference>
<sequence>MIGAIAVGAVPFVLLRPDRPAAVAGAQPVPPTAEVVRADLVQTTRVEGALGFDGNFPIAAPGGGIATWLPAQGAVVRRGERVYAVNNRPIPLLHGDVPLWRELAVGVDDGPDVRLLRDNLRALGFGPDLVVDSDHFSAAVGDAVGRWQRALGVPDTGEVRPGEAVVAPTDLRVVEVRATLGGELPPVVATASGTARVVTVDMAVAQQGLAVPGAAVRVLLPGGAPTPGKVASVGTVATAPPRDPGSAGDGGAGATVPVRITLDEPEAAGTLDGAPVSVEFTSDAHEDVLAVPLVALLAMPDGDYAVDVIETGEDGTWRARRVVVRPGFFAGGQVEVSADGLSHGMEVQVPAR</sequence>
<dbReference type="Proteomes" id="UP001195724">
    <property type="component" value="Unassembled WGS sequence"/>
</dbReference>
<evidence type="ECO:0000313" key="3">
    <source>
        <dbReference type="Proteomes" id="UP001195724"/>
    </source>
</evidence>
<accession>A0ABS2SEB5</accession>
<dbReference type="InterPro" id="IPR036366">
    <property type="entry name" value="PGBDSf"/>
</dbReference>
<dbReference type="EMBL" id="JAFBCL010000001">
    <property type="protein sequence ID" value="MBM7814275.1"/>
    <property type="molecule type" value="Genomic_DNA"/>
</dbReference>
<organism evidence="2 3">
    <name type="scientific">Saccharothrix algeriensis</name>
    <dbReference type="NCBI Taxonomy" id="173560"/>
    <lineage>
        <taxon>Bacteria</taxon>
        <taxon>Bacillati</taxon>
        <taxon>Actinomycetota</taxon>
        <taxon>Actinomycetes</taxon>
        <taxon>Pseudonocardiales</taxon>
        <taxon>Pseudonocardiaceae</taxon>
        <taxon>Saccharothrix</taxon>
    </lineage>
</organism>
<reference evidence="2 3" key="1">
    <citation type="submission" date="2021-01" db="EMBL/GenBank/DDBJ databases">
        <title>Sequencing the genomes of 1000 actinobacteria strains.</title>
        <authorList>
            <person name="Klenk H.-P."/>
        </authorList>
    </citation>
    <scope>NUCLEOTIDE SEQUENCE [LARGE SCALE GENOMIC DNA]</scope>
    <source>
        <strain evidence="2 3">DSM 44581</strain>
    </source>
</reference>
<dbReference type="InterPro" id="IPR002477">
    <property type="entry name" value="Peptidoglycan-bd-like"/>
</dbReference>